<feature type="transmembrane region" description="Helical" evidence="1">
    <location>
        <begin position="95"/>
        <end position="113"/>
    </location>
</feature>
<gene>
    <name evidence="2" type="ORF">SAMN05444411_102161</name>
</gene>
<feature type="transmembrane region" description="Helical" evidence="1">
    <location>
        <begin position="50"/>
        <end position="74"/>
    </location>
</feature>
<evidence type="ECO:0000256" key="1">
    <source>
        <dbReference type="SAM" id="Phobius"/>
    </source>
</evidence>
<proteinExistence type="predicted"/>
<accession>A0A1H2WBX0</accession>
<dbReference type="OrthoDB" id="1442621at2"/>
<keyword evidence="3" id="KW-1185">Reference proteome</keyword>
<reference evidence="2 3" key="1">
    <citation type="submission" date="2016-10" db="EMBL/GenBank/DDBJ databases">
        <authorList>
            <person name="de Groot N.N."/>
        </authorList>
    </citation>
    <scope>NUCLEOTIDE SEQUENCE [LARGE SCALE GENOMIC DNA]</scope>
    <source>
        <strain evidence="2 3">DSM 24956</strain>
    </source>
</reference>
<dbReference type="AlphaFoldDB" id="A0A1H2WBX0"/>
<evidence type="ECO:0000313" key="3">
    <source>
        <dbReference type="Proteomes" id="UP000199595"/>
    </source>
</evidence>
<keyword evidence="1" id="KW-0472">Membrane</keyword>
<name>A0A1H2WBX0_9FLAO</name>
<dbReference type="EMBL" id="FNNJ01000002">
    <property type="protein sequence ID" value="SDW78163.1"/>
    <property type="molecule type" value="Genomic_DNA"/>
</dbReference>
<keyword evidence="1" id="KW-1133">Transmembrane helix</keyword>
<evidence type="ECO:0000313" key="2">
    <source>
        <dbReference type="EMBL" id="SDW78163.1"/>
    </source>
</evidence>
<dbReference type="STRING" id="762486.SAMN05444411_102161"/>
<dbReference type="Proteomes" id="UP000199595">
    <property type="component" value="Unassembled WGS sequence"/>
</dbReference>
<feature type="transmembrane region" description="Helical" evidence="1">
    <location>
        <begin position="20"/>
        <end position="38"/>
    </location>
</feature>
<sequence length="158" mass="18080">MSYTNSQLKDFIKSLQIIHLVLILGVVIFGGYIAFTLQNELFFSYEDDKAFLFLAIVIAFVGNLSSKFLFAKMLKQIPEKSNLSQKAVKYSTAHIFRMAMLEFPALMCIIFTFQSSNSFYFILTGILVLMMIAIFPTKNKFENDVPLTSKEKTILEKL</sequence>
<dbReference type="RefSeq" id="WP_090120855.1">
    <property type="nucleotide sequence ID" value="NZ_FNNJ01000002.1"/>
</dbReference>
<organism evidence="2 3">
    <name type="scientific">Lutibacter oricola</name>
    <dbReference type="NCBI Taxonomy" id="762486"/>
    <lineage>
        <taxon>Bacteria</taxon>
        <taxon>Pseudomonadati</taxon>
        <taxon>Bacteroidota</taxon>
        <taxon>Flavobacteriia</taxon>
        <taxon>Flavobacteriales</taxon>
        <taxon>Flavobacteriaceae</taxon>
        <taxon>Lutibacter</taxon>
    </lineage>
</organism>
<feature type="transmembrane region" description="Helical" evidence="1">
    <location>
        <begin position="119"/>
        <end position="137"/>
    </location>
</feature>
<keyword evidence="1" id="KW-0812">Transmembrane</keyword>
<protein>
    <submittedName>
        <fullName evidence="2">Uncharacterized protein</fullName>
    </submittedName>
</protein>